<evidence type="ECO:0000256" key="1">
    <source>
        <dbReference type="SAM" id="Phobius"/>
    </source>
</evidence>
<dbReference type="EMBL" id="JAAVJL010000003">
    <property type="protein sequence ID" value="NMF60550.1"/>
    <property type="molecule type" value="Genomic_DNA"/>
</dbReference>
<dbReference type="InterPro" id="IPR029044">
    <property type="entry name" value="Nucleotide-diphossugar_trans"/>
</dbReference>
<feature type="transmembrane region" description="Helical" evidence="1">
    <location>
        <begin position="218"/>
        <end position="241"/>
    </location>
</feature>
<keyword evidence="1" id="KW-0812">Transmembrane</keyword>
<comment type="caution">
    <text evidence="3">The sequence shown here is derived from an EMBL/GenBank/DDBJ whole genome shotgun (WGS) entry which is preliminary data.</text>
</comment>
<dbReference type="Proteomes" id="UP000738376">
    <property type="component" value="Unassembled WGS sequence"/>
</dbReference>
<accession>A0ABX1LYF4</accession>
<sequence>MSDNNQSGTQFEVAAIVTAMTDAEKPFVRDTIESILSDLAIGQIVLCIEENNNWIDATLNSLVSDPRLEVIRLPLVPLGAVRNKALNHVRMPWVAYCDGDDVWCNGKTLIQLNHAKATGCDFVGADHYLTNEKGEIRALAPARYIPMPSSWMVKTEIMKQHPFTEAPFSLSQEESGEWWSRTSGIVSKARCPKMLLRYRIRSNSLSNKTPSMQRKAKIVSLANIPVLGTIILLVTWLNWLFTRQDQYIWYTGWGEQSSSLNR</sequence>
<proteinExistence type="predicted"/>
<dbReference type="RefSeq" id="WP_169365489.1">
    <property type="nucleotide sequence ID" value="NZ_JAAVJL010000003.1"/>
</dbReference>
<organism evidence="3 4">
    <name type="scientific">Pseudanabaena yagii GIHE-NHR1</name>
    <dbReference type="NCBI Taxonomy" id="2722753"/>
    <lineage>
        <taxon>Bacteria</taxon>
        <taxon>Bacillati</taxon>
        <taxon>Cyanobacteriota</taxon>
        <taxon>Cyanophyceae</taxon>
        <taxon>Pseudanabaenales</taxon>
        <taxon>Pseudanabaenaceae</taxon>
        <taxon>Pseudanabaena</taxon>
        <taxon>Pseudanabaena yagii</taxon>
    </lineage>
</organism>
<dbReference type="InterPro" id="IPR001173">
    <property type="entry name" value="Glyco_trans_2-like"/>
</dbReference>
<evidence type="ECO:0000313" key="4">
    <source>
        <dbReference type="Proteomes" id="UP000738376"/>
    </source>
</evidence>
<keyword evidence="4" id="KW-1185">Reference proteome</keyword>
<evidence type="ECO:0000313" key="3">
    <source>
        <dbReference type="EMBL" id="NMF60550.1"/>
    </source>
</evidence>
<evidence type="ECO:0000259" key="2">
    <source>
        <dbReference type="Pfam" id="PF00535"/>
    </source>
</evidence>
<feature type="domain" description="Glycosyltransferase 2-like" evidence="2">
    <location>
        <begin position="25"/>
        <end position="143"/>
    </location>
</feature>
<reference evidence="3 4" key="1">
    <citation type="submission" date="2020-03" db="EMBL/GenBank/DDBJ databases">
        <title>Draft Genome Sequence of 2-Methylisoborneol Producing Pseudanabaena yagii Strain GIHE-NHR1 Isolated from North Han River in South Korea.</title>
        <authorList>
            <person name="Jeong J."/>
        </authorList>
    </citation>
    <scope>NUCLEOTIDE SEQUENCE [LARGE SCALE GENOMIC DNA]</scope>
    <source>
        <strain evidence="3 4">GIHE-NHR1</strain>
    </source>
</reference>
<keyword evidence="1" id="KW-1133">Transmembrane helix</keyword>
<name>A0ABX1LYF4_9CYAN</name>
<dbReference type="SUPFAM" id="SSF53448">
    <property type="entry name" value="Nucleotide-diphospho-sugar transferases"/>
    <property type="match status" value="1"/>
</dbReference>
<gene>
    <name evidence="3" type="ORF">HC246_21605</name>
</gene>
<keyword evidence="1" id="KW-0472">Membrane</keyword>
<dbReference type="Gene3D" id="3.90.550.10">
    <property type="entry name" value="Spore Coat Polysaccharide Biosynthesis Protein SpsA, Chain A"/>
    <property type="match status" value="1"/>
</dbReference>
<dbReference type="Pfam" id="PF00535">
    <property type="entry name" value="Glycos_transf_2"/>
    <property type="match status" value="1"/>
</dbReference>
<protein>
    <submittedName>
        <fullName evidence="3">Glycosyltransferase</fullName>
    </submittedName>
</protein>